<protein>
    <submittedName>
        <fullName evidence="2">Uncharacterized protein</fullName>
    </submittedName>
</protein>
<evidence type="ECO:0000256" key="1">
    <source>
        <dbReference type="SAM" id="Phobius"/>
    </source>
</evidence>
<dbReference type="EMBL" id="GFPF01001570">
    <property type="protein sequence ID" value="MAA12716.1"/>
    <property type="molecule type" value="Transcribed_RNA"/>
</dbReference>
<evidence type="ECO:0000313" key="2">
    <source>
        <dbReference type="EMBL" id="MAA12716.1"/>
    </source>
</evidence>
<feature type="transmembrane region" description="Helical" evidence="1">
    <location>
        <begin position="6"/>
        <end position="25"/>
    </location>
</feature>
<keyword evidence="1" id="KW-0812">Transmembrane</keyword>
<proteinExistence type="predicted"/>
<reference evidence="2" key="1">
    <citation type="journal article" date="2017" name="Parasit. Vectors">
        <title>Sialotranscriptomics of Rhipicephalus zambeziensis reveals intricate expression profiles of secretory proteins and suggests tight temporal transcriptional regulation during blood-feeding.</title>
        <authorList>
            <person name="de Castro M.H."/>
            <person name="de Klerk D."/>
            <person name="Pienaar R."/>
            <person name="Rees D.J.G."/>
            <person name="Mans B.J."/>
        </authorList>
    </citation>
    <scope>NUCLEOTIDE SEQUENCE</scope>
    <source>
        <tissue evidence="2">Salivary glands</tissue>
    </source>
</reference>
<accession>A0A224Y596</accession>
<name>A0A224Y596_9ACAR</name>
<organism evidence="2">
    <name type="scientific">Rhipicephalus zambeziensis</name>
    <dbReference type="NCBI Taxonomy" id="60191"/>
    <lineage>
        <taxon>Eukaryota</taxon>
        <taxon>Metazoa</taxon>
        <taxon>Ecdysozoa</taxon>
        <taxon>Arthropoda</taxon>
        <taxon>Chelicerata</taxon>
        <taxon>Arachnida</taxon>
        <taxon>Acari</taxon>
        <taxon>Parasitiformes</taxon>
        <taxon>Ixodida</taxon>
        <taxon>Ixodoidea</taxon>
        <taxon>Ixodidae</taxon>
        <taxon>Rhipicephalinae</taxon>
        <taxon>Rhipicephalus</taxon>
        <taxon>Rhipicephalus</taxon>
    </lineage>
</organism>
<keyword evidence="1" id="KW-0472">Membrane</keyword>
<dbReference type="AlphaFoldDB" id="A0A224Y596"/>
<keyword evidence="1" id="KW-1133">Transmembrane helix</keyword>
<sequence length="115" mass="13608">MSHSLFYYLFMLCVLAFADSYLPLLRFLLCHHYTRTTCPIVQKRRMVTIFYNQNTDCNVKAEINRHAVLSSRKKIYKQLSYSCIYSMNRSFNIECHCSHSFDKRSCLCQGINCLP</sequence>